<sequence length="164" mass="19044">MSSTVMKLRWFTRSGEAGRKGEEEEDEMTRCTENYGRGNREVLDDLKGQWLLRWVARSYNNGDFRIEDEEEEEAEEEGKRNEGLKTVVREELDDDEKMSITLKLSMVVGWRKADRLLMVMMMRLDGGIEGGGCCDGKVSASGRRRWIGREYWMDGQGKRGWEVC</sequence>
<gene>
    <name evidence="1" type="ORF">TWF481_011222</name>
</gene>
<name>A0AAV9VYT7_9PEZI</name>
<organism evidence="1 2">
    <name type="scientific">Arthrobotrys musiformis</name>
    <dbReference type="NCBI Taxonomy" id="47236"/>
    <lineage>
        <taxon>Eukaryota</taxon>
        <taxon>Fungi</taxon>
        <taxon>Dikarya</taxon>
        <taxon>Ascomycota</taxon>
        <taxon>Pezizomycotina</taxon>
        <taxon>Orbiliomycetes</taxon>
        <taxon>Orbiliales</taxon>
        <taxon>Orbiliaceae</taxon>
        <taxon>Arthrobotrys</taxon>
    </lineage>
</organism>
<dbReference type="EMBL" id="JAVHJL010000008">
    <property type="protein sequence ID" value="KAK6498642.1"/>
    <property type="molecule type" value="Genomic_DNA"/>
</dbReference>
<comment type="caution">
    <text evidence="1">The sequence shown here is derived from an EMBL/GenBank/DDBJ whole genome shotgun (WGS) entry which is preliminary data.</text>
</comment>
<evidence type="ECO:0000313" key="1">
    <source>
        <dbReference type="EMBL" id="KAK6498642.1"/>
    </source>
</evidence>
<accession>A0AAV9VYT7</accession>
<keyword evidence="2" id="KW-1185">Reference proteome</keyword>
<dbReference type="Proteomes" id="UP001370758">
    <property type="component" value="Unassembled WGS sequence"/>
</dbReference>
<reference evidence="1 2" key="1">
    <citation type="submission" date="2023-08" db="EMBL/GenBank/DDBJ databases">
        <authorList>
            <person name="Palmer J.M."/>
        </authorList>
    </citation>
    <scope>NUCLEOTIDE SEQUENCE [LARGE SCALE GENOMIC DNA]</scope>
    <source>
        <strain evidence="1 2">TWF481</strain>
    </source>
</reference>
<evidence type="ECO:0000313" key="2">
    <source>
        <dbReference type="Proteomes" id="UP001370758"/>
    </source>
</evidence>
<dbReference type="AlphaFoldDB" id="A0AAV9VYT7"/>
<proteinExistence type="predicted"/>
<protein>
    <submittedName>
        <fullName evidence="1">Uncharacterized protein</fullName>
    </submittedName>
</protein>